<dbReference type="Proteomes" id="UP000663828">
    <property type="component" value="Unassembled WGS sequence"/>
</dbReference>
<keyword evidence="2" id="KW-1003">Cell membrane</keyword>
<dbReference type="EMBL" id="CAJNOR010003608">
    <property type="protein sequence ID" value="CAF1430260.1"/>
    <property type="molecule type" value="Genomic_DNA"/>
</dbReference>
<evidence type="ECO:0000313" key="12">
    <source>
        <dbReference type="EMBL" id="CAF1430260.1"/>
    </source>
</evidence>
<dbReference type="AlphaFoldDB" id="A0A815C4S5"/>
<evidence type="ECO:0000256" key="9">
    <source>
        <dbReference type="SAM" id="Phobius"/>
    </source>
</evidence>
<evidence type="ECO:0000256" key="8">
    <source>
        <dbReference type="ARBA" id="ARBA00023224"/>
    </source>
</evidence>
<dbReference type="InterPro" id="IPR017452">
    <property type="entry name" value="GPCR_Rhodpsn_7TM"/>
</dbReference>
<keyword evidence="5" id="KW-0297">G-protein coupled receptor</keyword>
<evidence type="ECO:0000256" key="2">
    <source>
        <dbReference type="ARBA" id="ARBA00022475"/>
    </source>
</evidence>
<keyword evidence="3 9" id="KW-0812">Transmembrane</keyword>
<keyword evidence="7" id="KW-0675">Receptor</keyword>
<dbReference type="PRINTS" id="PR00237">
    <property type="entry name" value="GPCRRHODOPSN"/>
</dbReference>
<dbReference type="GO" id="GO:0043005">
    <property type="term" value="C:neuron projection"/>
    <property type="evidence" value="ECO:0007669"/>
    <property type="project" value="TreeGrafter"/>
</dbReference>
<organism evidence="11 14">
    <name type="scientific">Adineta ricciae</name>
    <name type="common">Rotifer</name>
    <dbReference type="NCBI Taxonomy" id="249248"/>
    <lineage>
        <taxon>Eukaryota</taxon>
        <taxon>Metazoa</taxon>
        <taxon>Spiralia</taxon>
        <taxon>Gnathifera</taxon>
        <taxon>Rotifera</taxon>
        <taxon>Eurotatoria</taxon>
        <taxon>Bdelloidea</taxon>
        <taxon>Adinetida</taxon>
        <taxon>Adinetidae</taxon>
        <taxon>Adineta</taxon>
    </lineage>
</organism>
<feature type="domain" description="G-protein coupled receptors family 1 profile" evidence="10">
    <location>
        <begin position="24"/>
        <end position="265"/>
    </location>
</feature>
<dbReference type="PANTHER" id="PTHR24229">
    <property type="entry name" value="NEUROPEPTIDES RECEPTOR"/>
    <property type="match status" value="1"/>
</dbReference>
<evidence type="ECO:0000256" key="3">
    <source>
        <dbReference type="ARBA" id="ARBA00022692"/>
    </source>
</evidence>
<dbReference type="Gene3D" id="1.20.1070.10">
    <property type="entry name" value="Rhodopsin 7-helix transmembrane proteins"/>
    <property type="match status" value="1"/>
</dbReference>
<protein>
    <recommendedName>
        <fullName evidence="10">G-protein coupled receptors family 1 profile domain-containing protein</fullName>
    </recommendedName>
</protein>
<dbReference type="GO" id="GO:0042923">
    <property type="term" value="F:neuropeptide binding"/>
    <property type="evidence" value="ECO:0007669"/>
    <property type="project" value="TreeGrafter"/>
</dbReference>
<feature type="transmembrane region" description="Helical" evidence="9">
    <location>
        <begin position="46"/>
        <end position="69"/>
    </location>
</feature>
<reference evidence="11" key="1">
    <citation type="submission" date="2021-02" db="EMBL/GenBank/DDBJ databases">
        <authorList>
            <person name="Nowell W R."/>
        </authorList>
    </citation>
    <scope>NUCLEOTIDE SEQUENCE</scope>
</reference>
<keyword evidence="6 9" id="KW-0472">Membrane</keyword>
<keyword evidence="13" id="KW-1185">Reference proteome</keyword>
<name>A0A815C4S5_ADIRI</name>
<comment type="caution">
    <text evidence="11">The sequence shown here is derived from an EMBL/GenBank/DDBJ whole genome shotgun (WGS) entry which is preliminary data.</text>
</comment>
<feature type="transmembrane region" description="Helical" evidence="9">
    <location>
        <begin position="81"/>
        <end position="101"/>
    </location>
</feature>
<feature type="transmembrane region" description="Helical" evidence="9">
    <location>
        <begin position="243"/>
        <end position="264"/>
    </location>
</feature>
<dbReference type="CDD" id="cd00637">
    <property type="entry name" value="7tm_classA_rhodopsin-like"/>
    <property type="match status" value="1"/>
</dbReference>
<evidence type="ECO:0000256" key="6">
    <source>
        <dbReference type="ARBA" id="ARBA00023136"/>
    </source>
</evidence>
<feature type="transmembrane region" description="Helical" evidence="9">
    <location>
        <begin position="155"/>
        <end position="178"/>
    </location>
</feature>
<feature type="transmembrane region" description="Helical" evidence="9">
    <location>
        <begin position="122"/>
        <end position="143"/>
    </location>
</feature>
<evidence type="ECO:0000259" key="10">
    <source>
        <dbReference type="PROSITE" id="PS50262"/>
    </source>
</evidence>
<proteinExistence type="predicted"/>
<sequence length="284" mass="32550">MAVDIQTSIKATLIIGVFCLIALLSLIYSLLILLIPRFHSINNIFIVNLCVSALYTSIYYIVFYVSYYLTARDIFTPNGCVMLFYAHNVASIIIPFSFVTFSVHRFCSIRHYNQPLFKTKKWVATCIATHWIGVLIISLPFVFQKTDVCVDVLWLRIYTLITAVIAPSILNITLNILIFHHARSSSLRVLPELTSNNQILNLSRRDISLLRQMAFMFITFIGGWSGIYISVLVSYFISLNQWIRPAMSIFGELCIVGIIINLFISNRDVKNYIWTGFRNLFSAE</sequence>
<dbReference type="InterPro" id="IPR000276">
    <property type="entry name" value="GPCR_Rhodpsn"/>
</dbReference>
<dbReference type="GO" id="GO:0007218">
    <property type="term" value="P:neuropeptide signaling pathway"/>
    <property type="evidence" value="ECO:0007669"/>
    <property type="project" value="TreeGrafter"/>
</dbReference>
<evidence type="ECO:0000313" key="13">
    <source>
        <dbReference type="Proteomes" id="UP000663828"/>
    </source>
</evidence>
<evidence type="ECO:0000256" key="4">
    <source>
        <dbReference type="ARBA" id="ARBA00022989"/>
    </source>
</evidence>
<evidence type="ECO:0000256" key="5">
    <source>
        <dbReference type="ARBA" id="ARBA00023040"/>
    </source>
</evidence>
<keyword evidence="4 9" id="KW-1133">Transmembrane helix</keyword>
<dbReference type="OrthoDB" id="10053137at2759"/>
<feature type="transmembrane region" description="Helical" evidence="9">
    <location>
        <begin position="12"/>
        <end position="34"/>
    </location>
</feature>
<gene>
    <name evidence="11" type="ORF">EDS130_LOCUS29433</name>
    <name evidence="12" type="ORF">XAT740_LOCUS35732</name>
</gene>
<dbReference type="SUPFAM" id="SSF81321">
    <property type="entry name" value="Family A G protein-coupled receptor-like"/>
    <property type="match status" value="1"/>
</dbReference>
<dbReference type="EMBL" id="CAJNOJ010000199">
    <property type="protein sequence ID" value="CAF1278840.1"/>
    <property type="molecule type" value="Genomic_DNA"/>
</dbReference>
<dbReference type="PANTHER" id="PTHR24229:SF40">
    <property type="entry name" value="ALLATOSTATIN C RECEPTOR 1-RELATED"/>
    <property type="match status" value="1"/>
</dbReference>
<dbReference type="GO" id="GO:0005886">
    <property type="term" value="C:plasma membrane"/>
    <property type="evidence" value="ECO:0007669"/>
    <property type="project" value="UniProtKB-SubCell"/>
</dbReference>
<evidence type="ECO:0000313" key="11">
    <source>
        <dbReference type="EMBL" id="CAF1278840.1"/>
    </source>
</evidence>
<evidence type="ECO:0000256" key="1">
    <source>
        <dbReference type="ARBA" id="ARBA00004651"/>
    </source>
</evidence>
<evidence type="ECO:0000313" key="14">
    <source>
        <dbReference type="Proteomes" id="UP000663852"/>
    </source>
</evidence>
<keyword evidence="8" id="KW-0807">Transducer</keyword>
<accession>A0A815C4S5</accession>
<dbReference type="PROSITE" id="PS50262">
    <property type="entry name" value="G_PROTEIN_RECEP_F1_2"/>
    <property type="match status" value="1"/>
</dbReference>
<dbReference type="Proteomes" id="UP000663852">
    <property type="component" value="Unassembled WGS sequence"/>
</dbReference>
<evidence type="ECO:0000256" key="7">
    <source>
        <dbReference type="ARBA" id="ARBA00023170"/>
    </source>
</evidence>
<comment type="subcellular location">
    <subcellularLocation>
        <location evidence="1">Cell membrane</location>
        <topology evidence="1">Multi-pass membrane protein</topology>
    </subcellularLocation>
</comment>
<feature type="transmembrane region" description="Helical" evidence="9">
    <location>
        <begin position="214"/>
        <end position="237"/>
    </location>
</feature>
<dbReference type="GO" id="GO:0004930">
    <property type="term" value="F:G protein-coupled receptor activity"/>
    <property type="evidence" value="ECO:0007669"/>
    <property type="project" value="UniProtKB-KW"/>
</dbReference>